<reference evidence="3 4" key="1">
    <citation type="submission" date="2020-04" db="EMBL/GenBank/DDBJ databases">
        <title>Perkinsus olseni comparative genomics.</title>
        <authorList>
            <person name="Bogema D.R."/>
        </authorList>
    </citation>
    <scope>NUCLEOTIDE SEQUENCE [LARGE SCALE GENOMIC DNA]</scope>
    <source>
        <strain evidence="3">00978-12</strain>
    </source>
</reference>
<proteinExistence type="predicted"/>
<feature type="transmembrane region" description="Helical" evidence="2">
    <location>
        <begin position="392"/>
        <end position="411"/>
    </location>
</feature>
<protein>
    <submittedName>
        <fullName evidence="3">Uncharacterized protein</fullName>
    </submittedName>
</protein>
<dbReference type="EMBL" id="JABANP010000145">
    <property type="protein sequence ID" value="KAF4688664.1"/>
    <property type="molecule type" value="Genomic_DNA"/>
</dbReference>
<accession>A0A7J6NXN0</accession>
<name>A0A7J6NXN0_PEROL</name>
<comment type="caution">
    <text evidence="3">The sequence shown here is derived from an EMBL/GenBank/DDBJ whole genome shotgun (WGS) entry which is preliminary data.</text>
</comment>
<feature type="compositionally biased region" description="Polar residues" evidence="1">
    <location>
        <begin position="1237"/>
        <end position="1253"/>
    </location>
</feature>
<evidence type="ECO:0000256" key="2">
    <source>
        <dbReference type="SAM" id="Phobius"/>
    </source>
</evidence>
<dbReference type="InterPro" id="IPR035897">
    <property type="entry name" value="Toll_tir_struct_dom_sf"/>
</dbReference>
<evidence type="ECO:0000313" key="3">
    <source>
        <dbReference type="EMBL" id="KAF4688664.1"/>
    </source>
</evidence>
<feature type="compositionally biased region" description="Polar residues" evidence="1">
    <location>
        <begin position="1211"/>
        <end position="1225"/>
    </location>
</feature>
<keyword evidence="2" id="KW-0812">Transmembrane</keyword>
<feature type="transmembrane region" description="Helical" evidence="2">
    <location>
        <begin position="123"/>
        <end position="144"/>
    </location>
</feature>
<feature type="compositionally biased region" description="Basic and acidic residues" evidence="1">
    <location>
        <begin position="1130"/>
        <end position="1141"/>
    </location>
</feature>
<keyword evidence="2" id="KW-1133">Transmembrane helix</keyword>
<dbReference type="Gene3D" id="3.40.50.10140">
    <property type="entry name" value="Toll/interleukin-1 receptor homology (TIR) domain"/>
    <property type="match status" value="1"/>
</dbReference>
<feature type="compositionally biased region" description="Basic and acidic residues" evidence="1">
    <location>
        <begin position="1156"/>
        <end position="1166"/>
    </location>
</feature>
<sequence>MSSSGHEQLHSGLTPRFQTHHELSPEGFSTATTQGLLDLKGVAACDLARHWPLKPHGRELHKNDLFLRSRRVKRLDMFISHSWSAAPYLKYGCFSLRYNSVQAFTLAGLCGWAMTLYELPVPVIFVGMWLALFSGYLLGGFLCWDRTMVFFDQFCIHQDDEAKKLEGIKHIGDYLQRSQKLVIFWSADYNERLWCIFELACFLRTDSSRNVEIWPLLIIENRARIMSFQQLYWALRTALDGDVFLPGWLIDLVFSLCTGYFCLYIDGKPRLKLQQDLLRFDARALKCYLEGDRVMIMQHIERLYGDFENFRSQAKKLFAHLFNQWGANEYSLRITLVNAFPMICATMLTGRIVTGITVTAMRIILHILFYCVYGSAAMLGCCSSFARRMCRFICLCLSVVHSVTLTAVWNFEGGLGDQAWALGLPYQCCRSSGGHIVLEESTTSSHTAATQGFPPLRGVFLELKDYGSTCCLSDGRAGQQGHESLEFGIAAFPPLSSVHLETKNNGATCYISDDRVGQVGHTALEFVIGLDHTPYTREIVCPTTPQRQAFKAERPGRDPLSRITGLGLHDALDRLNTAARRLNPRSFSSAYRLRTFGDPTSRAQSDLRQITSKSGETEKESVKACRAAVAAVEGRFGSFDKLCDHPDPDPLNHLDNSTLLEGLVSVDSAAKELNYQPHRKKQVIVLKNTLEGLGPPGEALVVELRDVCRLTSEAIEKEYDTFEGLCDEVYKGLAPTDLLTDLEDSDWSFLTFAAIGLGPEYTSVLEVLDIIPAHARAAEEDFIDFQESDLRLPSEIISVLSRMEPLSITVSGGPSIPTAVMADRLRQELPNADVTVLQGNPRDDTETRNLRDAMSAVEGEEMPLGELSRAVLEYMSNLRSMLAPGGLLVLFKPGGILDPGLLAAMAFRACNSTDEVMVCRKASGEERADTAWGFWTSCRLGDCRQQRLGLNVGGEWATEERACLKGTHGCMLEHANTNTALENYIETDSRNNPPTSVDELSGEEVSAKGEVVGDVGGTPLVVETSSEALGSEAASAVSNQQLTVDAVADHETGGDRLISIGKSTMTGGEPGVTLNDDEGISEVDHGLQRATAVTPEASEAQADVTQYSSSVSMIEEEPLAVDEGLSQQAEDPKLGTGRLEDFSITTPNDNEEEMADAPKEREVGRAPEIARDGLDEPLALEEGNAVPSVAPSPSDGEEVVEVAALSPGEVDSTQALDEPGSSSLTVGEAPQHEGQASDAQSSSGNVTPSTLESPGTDLNGMTKEGSPHDDVLAGTPAIVETAAAIVVNTASIVDYAEENNTAMTVDYGEENNTAIYAEENNTAMTVDYGEEDNTAMTVDYAEENNTAMTVDYAEENNTAMTVDYAEENSTAMIVDYAEENNTAMTVDYGEEDNTAMTVDYAEENNTAMTVDYGEEDNPATDIRGCEGTPDGQCIDLFS</sequence>
<evidence type="ECO:0000313" key="4">
    <source>
        <dbReference type="Proteomes" id="UP000541610"/>
    </source>
</evidence>
<feature type="region of interest" description="Disordered" evidence="1">
    <location>
        <begin position="1129"/>
        <end position="1166"/>
    </location>
</feature>
<dbReference type="Proteomes" id="UP000541610">
    <property type="component" value="Unassembled WGS sequence"/>
</dbReference>
<feature type="region of interest" description="Disordered" evidence="1">
    <location>
        <begin position="1208"/>
        <end position="1272"/>
    </location>
</feature>
<dbReference type="OrthoDB" id="7482279at2759"/>
<organism evidence="3 4">
    <name type="scientific">Perkinsus olseni</name>
    <name type="common">Perkinsus atlanticus</name>
    <dbReference type="NCBI Taxonomy" id="32597"/>
    <lineage>
        <taxon>Eukaryota</taxon>
        <taxon>Sar</taxon>
        <taxon>Alveolata</taxon>
        <taxon>Perkinsozoa</taxon>
        <taxon>Perkinsea</taxon>
        <taxon>Perkinsida</taxon>
        <taxon>Perkinsidae</taxon>
        <taxon>Perkinsus</taxon>
    </lineage>
</organism>
<evidence type="ECO:0000256" key="1">
    <source>
        <dbReference type="SAM" id="MobiDB-lite"/>
    </source>
</evidence>
<gene>
    <name evidence="3" type="ORF">FOZ60_002529</name>
</gene>
<feature type="transmembrane region" description="Helical" evidence="2">
    <location>
        <begin position="363"/>
        <end position="385"/>
    </location>
</feature>
<keyword evidence="2" id="KW-0472">Membrane</keyword>
<feature type="transmembrane region" description="Helical" evidence="2">
    <location>
        <begin position="336"/>
        <end position="357"/>
    </location>
</feature>